<reference evidence="2" key="1">
    <citation type="journal article" date="2014" name="Front. Microbiol.">
        <title>High frequency of phylogenetically diverse reductive dehalogenase-homologous genes in deep subseafloor sedimentary metagenomes.</title>
        <authorList>
            <person name="Kawai M."/>
            <person name="Futagami T."/>
            <person name="Toyoda A."/>
            <person name="Takaki Y."/>
            <person name="Nishi S."/>
            <person name="Hori S."/>
            <person name="Arai W."/>
            <person name="Tsubouchi T."/>
            <person name="Morono Y."/>
            <person name="Uchiyama I."/>
            <person name="Ito T."/>
            <person name="Fujiyama A."/>
            <person name="Inagaki F."/>
            <person name="Takami H."/>
        </authorList>
    </citation>
    <scope>NUCLEOTIDE SEQUENCE</scope>
    <source>
        <strain evidence="2">Expedition CK06-06</strain>
    </source>
</reference>
<keyword evidence="1" id="KW-0812">Transmembrane</keyword>
<comment type="caution">
    <text evidence="2">The sequence shown here is derived from an EMBL/GenBank/DDBJ whole genome shotgun (WGS) entry which is preliminary data.</text>
</comment>
<accession>X1VS81</accession>
<keyword evidence="1" id="KW-1133">Transmembrane helix</keyword>
<protein>
    <submittedName>
        <fullName evidence="2">Uncharacterized protein</fullName>
    </submittedName>
</protein>
<evidence type="ECO:0000313" key="2">
    <source>
        <dbReference type="EMBL" id="GAJ12535.1"/>
    </source>
</evidence>
<sequence>PELTTEHITKGLEALAKSANSTPVYVSGGKLYQLDDSGKLSEEEHAAAKPYLWPIGHNVRPAAQSLGIRYCTDCHATDGPFFFGDVTVDSPVVAAGGAKKMVEFLKVRPFYTKAFAFSFVFRPWMKIIALGSCAVIAVVLLLYVLKALACVVKVLAGRD</sequence>
<dbReference type="AlphaFoldDB" id="X1VS81"/>
<name>X1VS81_9ZZZZ</name>
<organism evidence="2">
    <name type="scientific">marine sediment metagenome</name>
    <dbReference type="NCBI Taxonomy" id="412755"/>
    <lineage>
        <taxon>unclassified sequences</taxon>
        <taxon>metagenomes</taxon>
        <taxon>ecological metagenomes</taxon>
    </lineage>
</organism>
<feature type="non-terminal residue" evidence="2">
    <location>
        <position position="1"/>
    </location>
</feature>
<dbReference type="EMBL" id="BARW01035012">
    <property type="protein sequence ID" value="GAJ12535.1"/>
    <property type="molecule type" value="Genomic_DNA"/>
</dbReference>
<gene>
    <name evidence="2" type="ORF">S12H4_54717</name>
</gene>
<keyword evidence="1" id="KW-0472">Membrane</keyword>
<feature type="transmembrane region" description="Helical" evidence="1">
    <location>
        <begin position="127"/>
        <end position="145"/>
    </location>
</feature>
<evidence type="ECO:0000256" key="1">
    <source>
        <dbReference type="SAM" id="Phobius"/>
    </source>
</evidence>
<proteinExistence type="predicted"/>